<dbReference type="InterPro" id="IPR007621">
    <property type="entry name" value="TPM_dom"/>
</dbReference>
<dbReference type="RefSeq" id="WP_286299010.1">
    <property type="nucleotide sequence ID" value="NZ_AP027728.1"/>
</dbReference>
<dbReference type="Gene3D" id="3.10.310.50">
    <property type="match status" value="1"/>
</dbReference>
<name>A0ABN6X3K2_9MICO</name>
<keyword evidence="3" id="KW-1185">Reference proteome</keyword>
<organism evidence="2 3">
    <name type="scientific">Microbacterium suwonense</name>
    <dbReference type="NCBI Taxonomy" id="683047"/>
    <lineage>
        <taxon>Bacteria</taxon>
        <taxon>Bacillati</taxon>
        <taxon>Actinomycetota</taxon>
        <taxon>Actinomycetes</taxon>
        <taxon>Micrococcales</taxon>
        <taxon>Microbacteriaceae</taxon>
        <taxon>Microbacterium</taxon>
    </lineage>
</organism>
<gene>
    <name evidence="2" type="ORF">GCM10025863_17310</name>
</gene>
<feature type="domain" description="TPM" evidence="1">
    <location>
        <begin position="47"/>
        <end position="167"/>
    </location>
</feature>
<accession>A0ABN6X3K2</accession>
<dbReference type="Proteomes" id="UP001321543">
    <property type="component" value="Chromosome"/>
</dbReference>
<sequence length="188" mass="19917">MRVREDRNRFAGLIAALAALALSVGVALVSAAPAAAQTPADLDPGFVTDLSDVLTDAEEAALEQHLGELAASEGKPELYVILVPDFENPSNALQWADKTATRNNLASDQYLLAIATSGRTLAISAEYGGEGTAAGPLSEKRVLQIEDRLGGDYLAHDDWAGGIDYVAGEFEKTPGPGGSGCWAWWFWR</sequence>
<evidence type="ECO:0000313" key="3">
    <source>
        <dbReference type="Proteomes" id="UP001321543"/>
    </source>
</evidence>
<evidence type="ECO:0000313" key="2">
    <source>
        <dbReference type="EMBL" id="BDZ39117.1"/>
    </source>
</evidence>
<dbReference type="Pfam" id="PF04536">
    <property type="entry name" value="TPM_phosphatase"/>
    <property type="match status" value="1"/>
</dbReference>
<protein>
    <recommendedName>
        <fullName evidence="1">TPM domain-containing protein</fullName>
    </recommendedName>
</protein>
<reference evidence="3" key="1">
    <citation type="journal article" date="2019" name="Int. J. Syst. Evol. Microbiol.">
        <title>The Global Catalogue of Microorganisms (GCM) 10K type strain sequencing project: providing services to taxonomists for standard genome sequencing and annotation.</title>
        <authorList>
            <consortium name="The Broad Institute Genomics Platform"/>
            <consortium name="The Broad Institute Genome Sequencing Center for Infectious Disease"/>
            <person name="Wu L."/>
            <person name="Ma J."/>
        </authorList>
    </citation>
    <scope>NUCLEOTIDE SEQUENCE [LARGE SCALE GENOMIC DNA]</scope>
    <source>
        <strain evidence="3">NBRC 106310</strain>
    </source>
</reference>
<evidence type="ECO:0000259" key="1">
    <source>
        <dbReference type="Pfam" id="PF04536"/>
    </source>
</evidence>
<dbReference type="EMBL" id="AP027728">
    <property type="protein sequence ID" value="BDZ39117.1"/>
    <property type="molecule type" value="Genomic_DNA"/>
</dbReference>
<proteinExistence type="predicted"/>